<protein>
    <submittedName>
        <fullName evidence="1">Uncharacterized protein</fullName>
    </submittedName>
</protein>
<accession>A0A392VYA3</accession>
<evidence type="ECO:0000313" key="2">
    <source>
        <dbReference type="Proteomes" id="UP000265520"/>
    </source>
</evidence>
<dbReference type="AlphaFoldDB" id="A0A392VYA3"/>
<evidence type="ECO:0000313" key="1">
    <source>
        <dbReference type="EMBL" id="MCI91655.1"/>
    </source>
</evidence>
<dbReference type="Proteomes" id="UP000265520">
    <property type="component" value="Unassembled WGS sequence"/>
</dbReference>
<name>A0A392VYA3_9FABA</name>
<feature type="non-terminal residue" evidence="1">
    <location>
        <position position="28"/>
    </location>
</feature>
<dbReference type="EMBL" id="LXQA011278626">
    <property type="protein sequence ID" value="MCI91655.1"/>
    <property type="molecule type" value="Genomic_DNA"/>
</dbReference>
<proteinExistence type="predicted"/>
<comment type="caution">
    <text evidence="1">The sequence shown here is derived from an EMBL/GenBank/DDBJ whole genome shotgun (WGS) entry which is preliminary data.</text>
</comment>
<reference evidence="1 2" key="1">
    <citation type="journal article" date="2018" name="Front. Plant Sci.">
        <title>Red Clover (Trifolium pratense) and Zigzag Clover (T. medium) - A Picture of Genomic Similarities and Differences.</title>
        <authorList>
            <person name="Dluhosova J."/>
            <person name="Istvanek J."/>
            <person name="Nedelnik J."/>
            <person name="Repkova J."/>
        </authorList>
    </citation>
    <scope>NUCLEOTIDE SEQUENCE [LARGE SCALE GENOMIC DNA]</scope>
    <source>
        <strain evidence="2">cv. 10/8</strain>
        <tissue evidence="1">Leaf</tissue>
    </source>
</reference>
<organism evidence="1 2">
    <name type="scientific">Trifolium medium</name>
    <dbReference type="NCBI Taxonomy" id="97028"/>
    <lineage>
        <taxon>Eukaryota</taxon>
        <taxon>Viridiplantae</taxon>
        <taxon>Streptophyta</taxon>
        <taxon>Embryophyta</taxon>
        <taxon>Tracheophyta</taxon>
        <taxon>Spermatophyta</taxon>
        <taxon>Magnoliopsida</taxon>
        <taxon>eudicotyledons</taxon>
        <taxon>Gunneridae</taxon>
        <taxon>Pentapetalae</taxon>
        <taxon>rosids</taxon>
        <taxon>fabids</taxon>
        <taxon>Fabales</taxon>
        <taxon>Fabaceae</taxon>
        <taxon>Papilionoideae</taxon>
        <taxon>50 kb inversion clade</taxon>
        <taxon>NPAAA clade</taxon>
        <taxon>Hologalegina</taxon>
        <taxon>IRL clade</taxon>
        <taxon>Trifolieae</taxon>
        <taxon>Trifolium</taxon>
    </lineage>
</organism>
<sequence length="28" mass="3085">MLLCVSEREARRIMLEVHEGSCGSHIGA</sequence>
<keyword evidence="2" id="KW-1185">Reference proteome</keyword>